<dbReference type="AlphaFoldDB" id="A0A926E3R0"/>
<keyword evidence="2" id="KW-1185">Reference proteome</keyword>
<evidence type="ECO:0000313" key="2">
    <source>
        <dbReference type="Proteomes" id="UP000610760"/>
    </source>
</evidence>
<accession>A0A926E3R0</accession>
<dbReference type="SUPFAM" id="SSF48208">
    <property type="entry name" value="Six-hairpin glycosidases"/>
    <property type="match status" value="1"/>
</dbReference>
<gene>
    <name evidence="1" type="ORF">H8710_05715</name>
</gene>
<dbReference type="EMBL" id="JACRSV010000001">
    <property type="protein sequence ID" value="MBC8559569.1"/>
    <property type="molecule type" value="Genomic_DNA"/>
</dbReference>
<proteinExistence type="predicted"/>
<dbReference type="GO" id="GO:0005975">
    <property type="term" value="P:carbohydrate metabolic process"/>
    <property type="evidence" value="ECO:0007669"/>
    <property type="project" value="InterPro"/>
</dbReference>
<dbReference type="InterPro" id="IPR008928">
    <property type="entry name" value="6-hairpin_glycosidase_sf"/>
</dbReference>
<reference evidence="1" key="1">
    <citation type="submission" date="2020-08" db="EMBL/GenBank/DDBJ databases">
        <title>Genome public.</title>
        <authorList>
            <person name="Liu C."/>
            <person name="Sun Q."/>
        </authorList>
    </citation>
    <scope>NUCLEOTIDE SEQUENCE</scope>
    <source>
        <strain evidence="1">NSJ-33</strain>
    </source>
</reference>
<sequence>MRILENSQYVVEIRSGIIESFYDKQDRSGTNLAGDTHLFGSVGFTLLTDDITKQQNKPDFTPYLDRTSIGTVTAENDRLVTCADEENGITVSFSLEKGLIIEASAENPAISQFGINLDLNFLGKQGTFYGNQILPSSPYTSIDRQYTYCLMPRPNGRFLVCIAETACDGFKIDYSPEFCGHYIRNFKFLASFDRAYGGSGRKHIRLNLQCASGLDDAYEIIHSTLGVPICLGVVGGNFAGEPVVKVSDDTDSVEVLSPSKKRRLFPVGKDKTFRLELTEIGLHTVIPYRQGKKGLDAQIWYHHQMAGLFDASCASIRKPYHVDDNLCEGGCFLWAMLVDMRLQRHRKFDGVAREELSQIMGKNGADIPRKTIVPYKTEKFEAFHISHSNRIQEQFFGVSILMEAYKLYQQNEYLEFAVSALMELIQNWITDEGMVFNGEDYTTVCAPVIPIVDMALLLSSMEDPRGEIFRETAIRIAEFLLKRGLSFPTEGTGEDTCSDAEDGSISCTALSVLYVCANLQYDKRYLDFASEVLKLHRAFTIYSPDVRMNRSSFRWWETIWEGDGQGPAICAGHAWTIWKAEALYLYGMLTADEEALMDSWNGFMTNFVKTSEDGTMYSCYEVDDIRGGGEPMIKRTLTQLQGENTDILYKVAHGYPQHADFSLSRYAWVRNAFCWLHTAAILEQDRVLVGMNLRQSDEEWIIGEWIDCLFLGKMDKHIVLRCDHPIRIAGGNRVEVITGSSVNSLIQPIDGKIVISIH</sequence>
<dbReference type="RefSeq" id="WP_249294460.1">
    <property type="nucleotide sequence ID" value="NZ_JACRSV010000001.1"/>
</dbReference>
<name>A0A926E3R0_9FIRM</name>
<organism evidence="1 2">
    <name type="scientific">Fumia xinanensis</name>
    <dbReference type="NCBI Taxonomy" id="2763659"/>
    <lineage>
        <taxon>Bacteria</taxon>
        <taxon>Bacillati</taxon>
        <taxon>Bacillota</taxon>
        <taxon>Clostridia</taxon>
        <taxon>Eubacteriales</taxon>
        <taxon>Oscillospiraceae</taxon>
        <taxon>Fumia</taxon>
    </lineage>
</organism>
<comment type="caution">
    <text evidence="1">The sequence shown here is derived from an EMBL/GenBank/DDBJ whole genome shotgun (WGS) entry which is preliminary data.</text>
</comment>
<evidence type="ECO:0000313" key="1">
    <source>
        <dbReference type="EMBL" id="MBC8559569.1"/>
    </source>
</evidence>
<dbReference type="Proteomes" id="UP000610760">
    <property type="component" value="Unassembled WGS sequence"/>
</dbReference>
<protein>
    <submittedName>
        <fullName evidence="1">Uncharacterized protein</fullName>
    </submittedName>
</protein>